<keyword evidence="3" id="KW-0808">Transferase</keyword>
<evidence type="ECO:0000256" key="7">
    <source>
        <dbReference type="ARBA" id="ARBA00023316"/>
    </source>
</evidence>
<evidence type="ECO:0000313" key="9">
    <source>
        <dbReference type="Proteomes" id="UP000593564"/>
    </source>
</evidence>
<organism evidence="8 9">
    <name type="scientific">Camellia sinensis</name>
    <name type="common">Tea plant</name>
    <name type="synonym">Thea sinensis</name>
    <dbReference type="NCBI Taxonomy" id="4442"/>
    <lineage>
        <taxon>Eukaryota</taxon>
        <taxon>Viridiplantae</taxon>
        <taxon>Streptophyta</taxon>
        <taxon>Embryophyta</taxon>
        <taxon>Tracheophyta</taxon>
        <taxon>Spermatophyta</taxon>
        <taxon>Magnoliopsida</taxon>
        <taxon>eudicotyledons</taxon>
        <taxon>Gunneridae</taxon>
        <taxon>Pentapetalae</taxon>
        <taxon>asterids</taxon>
        <taxon>Ericales</taxon>
        <taxon>Theaceae</taxon>
        <taxon>Camellia</taxon>
    </lineage>
</organism>
<evidence type="ECO:0000256" key="5">
    <source>
        <dbReference type="ARBA" id="ARBA00022989"/>
    </source>
</evidence>
<reference evidence="8 9" key="2">
    <citation type="submission" date="2020-07" db="EMBL/GenBank/DDBJ databases">
        <title>Genome assembly of wild tea tree DASZ reveals pedigree and selection history of tea varieties.</title>
        <authorList>
            <person name="Zhang W."/>
        </authorList>
    </citation>
    <scope>NUCLEOTIDE SEQUENCE [LARGE SCALE GENOMIC DNA]</scope>
    <source>
        <strain evidence="9">cv. G240</strain>
        <tissue evidence="8">Leaf</tissue>
    </source>
</reference>
<gene>
    <name evidence="8" type="ORF">HYC85_012713</name>
</gene>
<protein>
    <submittedName>
        <fullName evidence="8">Uncharacterized protein</fullName>
    </submittedName>
</protein>
<evidence type="ECO:0000256" key="2">
    <source>
        <dbReference type="ARBA" id="ARBA00022676"/>
    </source>
</evidence>
<dbReference type="GO" id="GO:0030244">
    <property type="term" value="P:cellulose biosynthetic process"/>
    <property type="evidence" value="ECO:0007669"/>
    <property type="project" value="InterPro"/>
</dbReference>
<sequence length="237" mass="27128">MSNALYMLVLDCDMYSNDPTSARRAMCFHLDPEISCSLAFVQYPQMLYNVSKNDIHDNQSRSTYQVHRLKLISICCTSATTLNTLHARFYDEVARHGWAKRPFVHSKFIASLKDINDEDINGKEFTLDVIVEEAMILAGCAFEKGQNGKKRQDATIQIMKWCSGLFQVAFSRFSPLTYDMSRMSILQSMCYGSITFAPLHSISFLIYRTIPQLCFFSGIPLYPKFPKQILKSTIHLV</sequence>
<comment type="caution">
    <text evidence="8">The sequence shown here is derived from an EMBL/GenBank/DDBJ whole genome shotgun (WGS) entry which is preliminary data.</text>
</comment>
<name>A0A7J7HCR4_CAMSI</name>
<dbReference type="GO" id="GO:0071555">
    <property type="term" value="P:cell wall organization"/>
    <property type="evidence" value="ECO:0007669"/>
    <property type="project" value="UniProtKB-KW"/>
</dbReference>
<keyword evidence="5" id="KW-1133">Transmembrane helix</keyword>
<dbReference type="GO" id="GO:0016760">
    <property type="term" value="F:cellulose synthase (UDP-forming) activity"/>
    <property type="evidence" value="ECO:0007669"/>
    <property type="project" value="InterPro"/>
</dbReference>
<evidence type="ECO:0000256" key="3">
    <source>
        <dbReference type="ARBA" id="ARBA00022679"/>
    </source>
</evidence>
<evidence type="ECO:0000256" key="6">
    <source>
        <dbReference type="ARBA" id="ARBA00023136"/>
    </source>
</evidence>
<reference evidence="9" key="1">
    <citation type="journal article" date="2020" name="Nat. Commun.">
        <title>Genome assembly of wild tea tree DASZ reveals pedigree and selection history of tea varieties.</title>
        <authorList>
            <person name="Zhang W."/>
            <person name="Zhang Y."/>
            <person name="Qiu H."/>
            <person name="Guo Y."/>
            <person name="Wan H."/>
            <person name="Zhang X."/>
            <person name="Scossa F."/>
            <person name="Alseekh S."/>
            <person name="Zhang Q."/>
            <person name="Wang P."/>
            <person name="Xu L."/>
            <person name="Schmidt M.H."/>
            <person name="Jia X."/>
            <person name="Li D."/>
            <person name="Zhu A."/>
            <person name="Guo F."/>
            <person name="Chen W."/>
            <person name="Ni D."/>
            <person name="Usadel B."/>
            <person name="Fernie A.R."/>
            <person name="Wen W."/>
        </authorList>
    </citation>
    <scope>NUCLEOTIDE SEQUENCE [LARGE SCALE GENOMIC DNA]</scope>
    <source>
        <strain evidence="9">cv. G240</strain>
    </source>
</reference>
<evidence type="ECO:0000256" key="4">
    <source>
        <dbReference type="ARBA" id="ARBA00022692"/>
    </source>
</evidence>
<keyword evidence="2" id="KW-0328">Glycosyltransferase</keyword>
<keyword evidence="6" id="KW-0472">Membrane</keyword>
<evidence type="ECO:0000256" key="1">
    <source>
        <dbReference type="ARBA" id="ARBA00004308"/>
    </source>
</evidence>
<proteinExistence type="predicted"/>
<accession>A0A7J7HCR4</accession>
<dbReference type="GO" id="GO:0016020">
    <property type="term" value="C:membrane"/>
    <property type="evidence" value="ECO:0007669"/>
    <property type="project" value="InterPro"/>
</dbReference>
<keyword evidence="7" id="KW-0961">Cell wall biogenesis/degradation</keyword>
<dbReference type="GO" id="GO:0012505">
    <property type="term" value="C:endomembrane system"/>
    <property type="evidence" value="ECO:0007669"/>
    <property type="project" value="UniProtKB-SubCell"/>
</dbReference>
<dbReference type="InterPro" id="IPR005150">
    <property type="entry name" value="Cellulose_synth"/>
</dbReference>
<evidence type="ECO:0000313" key="8">
    <source>
        <dbReference type="EMBL" id="KAF5950720.1"/>
    </source>
</evidence>
<dbReference type="EMBL" id="JACBKZ010000005">
    <property type="protein sequence ID" value="KAF5950720.1"/>
    <property type="molecule type" value="Genomic_DNA"/>
</dbReference>
<dbReference type="Proteomes" id="UP000593564">
    <property type="component" value="Unassembled WGS sequence"/>
</dbReference>
<dbReference type="AlphaFoldDB" id="A0A7J7HCR4"/>
<comment type="subcellular location">
    <subcellularLocation>
        <location evidence="1">Endomembrane system</location>
    </subcellularLocation>
</comment>
<dbReference type="Pfam" id="PF03552">
    <property type="entry name" value="Cellulose_synt"/>
    <property type="match status" value="2"/>
</dbReference>
<keyword evidence="4" id="KW-0812">Transmembrane</keyword>
<keyword evidence="9" id="KW-1185">Reference proteome</keyword>
<dbReference type="PANTHER" id="PTHR13301">
    <property type="entry name" value="X-BOX TRANSCRIPTION FACTOR-RELATED"/>
    <property type="match status" value="1"/>
</dbReference>